<dbReference type="AlphaFoldDB" id="A0A8H3ISW9"/>
<evidence type="ECO:0000313" key="2">
    <source>
        <dbReference type="EMBL" id="CAF9926375.1"/>
    </source>
</evidence>
<dbReference type="Proteomes" id="UP000664169">
    <property type="component" value="Unassembled WGS sequence"/>
</dbReference>
<gene>
    <name evidence="2" type="ORF">GOMPHAMPRED_004121</name>
</gene>
<evidence type="ECO:0000313" key="3">
    <source>
        <dbReference type="Proteomes" id="UP000664169"/>
    </source>
</evidence>
<evidence type="ECO:0000256" key="1">
    <source>
        <dbReference type="SAM" id="MobiDB-lite"/>
    </source>
</evidence>
<sequence length="241" mass="27134">MSFSNIEFFTRQAQPQDASLLYDLDLHIQQHVPISLFPQGILNITHTEAIVSLHDAAHASLVAVRSALGNHNQQHSGRKGPDNNSSEKLGLTAARSSHSATGETYTGELLGLIFVAPFNQHVTRCSHVAKLMWQVVPLACVGRETYSYILHHLITNLIATVARQSVYSNVMAGMPYSTDIEEHVVCRQVFQNAGFDIVGEAKMIYDREGVFADRLSMQRVLVSPPVYEEERQKRRRRRRRI</sequence>
<comment type="caution">
    <text evidence="2">The sequence shown here is derived from an EMBL/GenBank/DDBJ whole genome shotgun (WGS) entry which is preliminary data.</text>
</comment>
<feature type="region of interest" description="Disordered" evidence="1">
    <location>
        <begin position="70"/>
        <end position="93"/>
    </location>
</feature>
<reference evidence="2" key="1">
    <citation type="submission" date="2021-03" db="EMBL/GenBank/DDBJ databases">
        <authorList>
            <person name="Tagirdzhanova G."/>
        </authorList>
    </citation>
    <scope>NUCLEOTIDE SEQUENCE</scope>
</reference>
<dbReference type="EMBL" id="CAJPDQ010000025">
    <property type="protein sequence ID" value="CAF9926375.1"/>
    <property type="molecule type" value="Genomic_DNA"/>
</dbReference>
<keyword evidence="3" id="KW-1185">Reference proteome</keyword>
<name>A0A8H3ISW9_9LECA</name>
<organism evidence="2 3">
    <name type="scientific">Gomphillus americanus</name>
    <dbReference type="NCBI Taxonomy" id="1940652"/>
    <lineage>
        <taxon>Eukaryota</taxon>
        <taxon>Fungi</taxon>
        <taxon>Dikarya</taxon>
        <taxon>Ascomycota</taxon>
        <taxon>Pezizomycotina</taxon>
        <taxon>Lecanoromycetes</taxon>
        <taxon>OSLEUM clade</taxon>
        <taxon>Ostropomycetidae</taxon>
        <taxon>Ostropales</taxon>
        <taxon>Graphidaceae</taxon>
        <taxon>Gomphilloideae</taxon>
        <taxon>Gomphillus</taxon>
    </lineage>
</organism>
<protein>
    <submittedName>
        <fullName evidence="2">Uncharacterized protein</fullName>
    </submittedName>
</protein>
<accession>A0A8H3ISW9</accession>
<proteinExistence type="predicted"/>